<keyword evidence="2" id="KW-1003">Cell membrane</keyword>
<dbReference type="RefSeq" id="WP_189115417.1">
    <property type="nucleotide sequence ID" value="NZ_BMQC01000015.1"/>
</dbReference>
<accession>A0A8J3BQ43</accession>
<dbReference type="InterPro" id="IPR018076">
    <property type="entry name" value="T2SS_GspF_dom"/>
</dbReference>
<reference evidence="8" key="1">
    <citation type="journal article" date="2014" name="Int. J. Syst. Evol. Microbiol.">
        <title>Complete genome sequence of Corynebacterium casei LMG S-19264T (=DSM 44701T), isolated from a smear-ripened cheese.</title>
        <authorList>
            <consortium name="US DOE Joint Genome Institute (JGI-PGF)"/>
            <person name="Walter F."/>
            <person name="Albersmeier A."/>
            <person name="Kalinowski J."/>
            <person name="Ruckert C."/>
        </authorList>
    </citation>
    <scope>NUCLEOTIDE SEQUENCE</scope>
    <source>
        <strain evidence="8">JCM 3091</strain>
    </source>
</reference>
<feature type="domain" description="Type II secretion system protein GspF" evidence="7">
    <location>
        <begin position="168"/>
        <end position="293"/>
    </location>
</feature>
<gene>
    <name evidence="8" type="ORF">GCM10010124_34890</name>
</gene>
<protein>
    <recommendedName>
        <fullName evidence="7">Type II secretion system protein GspF domain-containing protein</fullName>
    </recommendedName>
</protein>
<organism evidence="8 9">
    <name type="scientific">Pilimelia terevasa</name>
    <dbReference type="NCBI Taxonomy" id="53372"/>
    <lineage>
        <taxon>Bacteria</taxon>
        <taxon>Bacillati</taxon>
        <taxon>Actinomycetota</taxon>
        <taxon>Actinomycetes</taxon>
        <taxon>Micromonosporales</taxon>
        <taxon>Micromonosporaceae</taxon>
        <taxon>Pilimelia</taxon>
    </lineage>
</organism>
<evidence type="ECO:0000259" key="7">
    <source>
        <dbReference type="Pfam" id="PF00482"/>
    </source>
</evidence>
<feature type="transmembrane region" description="Helical" evidence="6">
    <location>
        <begin position="276"/>
        <end position="298"/>
    </location>
</feature>
<evidence type="ECO:0000256" key="3">
    <source>
        <dbReference type="ARBA" id="ARBA00022692"/>
    </source>
</evidence>
<keyword evidence="5 6" id="KW-0472">Membrane</keyword>
<evidence type="ECO:0000256" key="1">
    <source>
        <dbReference type="ARBA" id="ARBA00004651"/>
    </source>
</evidence>
<name>A0A8J3BQ43_9ACTN</name>
<dbReference type="Proteomes" id="UP000662200">
    <property type="component" value="Unassembled WGS sequence"/>
</dbReference>
<dbReference type="Pfam" id="PF00482">
    <property type="entry name" value="T2SSF"/>
    <property type="match status" value="1"/>
</dbReference>
<comment type="caution">
    <text evidence="8">The sequence shown here is derived from an EMBL/GenBank/DDBJ whole genome shotgun (WGS) entry which is preliminary data.</text>
</comment>
<evidence type="ECO:0000256" key="5">
    <source>
        <dbReference type="ARBA" id="ARBA00023136"/>
    </source>
</evidence>
<evidence type="ECO:0000256" key="2">
    <source>
        <dbReference type="ARBA" id="ARBA00022475"/>
    </source>
</evidence>
<dbReference type="AlphaFoldDB" id="A0A8J3BQ43"/>
<keyword evidence="4 6" id="KW-1133">Transmembrane helix</keyword>
<evidence type="ECO:0000256" key="6">
    <source>
        <dbReference type="SAM" id="Phobius"/>
    </source>
</evidence>
<dbReference type="EMBL" id="BMQC01000015">
    <property type="protein sequence ID" value="GGK39098.1"/>
    <property type="molecule type" value="Genomic_DNA"/>
</dbReference>
<dbReference type="PANTHER" id="PTHR35007:SF2">
    <property type="entry name" value="PILUS ASSEMBLE PROTEIN"/>
    <property type="match status" value="1"/>
</dbReference>
<keyword evidence="3 6" id="KW-0812">Transmembrane</keyword>
<proteinExistence type="predicted"/>
<dbReference type="GO" id="GO:0005886">
    <property type="term" value="C:plasma membrane"/>
    <property type="evidence" value="ECO:0007669"/>
    <property type="project" value="UniProtKB-SubCell"/>
</dbReference>
<dbReference type="PANTHER" id="PTHR35007">
    <property type="entry name" value="INTEGRAL MEMBRANE PROTEIN-RELATED"/>
    <property type="match status" value="1"/>
</dbReference>
<keyword evidence="9" id="KW-1185">Reference proteome</keyword>
<comment type="subcellular location">
    <subcellularLocation>
        <location evidence="1">Cell membrane</location>
        <topology evidence="1">Multi-pass membrane protein</topology>
    </subcellularLocation>
</comment>
<evidence type="ECO:0000313" key="8">
    <source>
        <dbReference type="EMBL" id="GGK39098.1"/>
    </source>
</evidence>
<evidence type="ECO:0000313" key="9">
    <source>
        <dbReference type="Proteomes" id="UP000662200"/>
    </source>
</evidence>
<evidence type="ECO:0000256" key="4">
    <source>
        <dbReference type="ARBA" id="ARBA00022989"/>
    </source>
</evidence>
<sequence length="306" mass="32417">MSPVLLVGMAAISGAMVIAVLTLAGARGARADIARSLAHLERTRPGGYLAPRDRPLRDRLGAPLGRRLGGVGRALTPTGAVLRLQRHLDYAGNPAAWPVERVVPAKGVGLAVGAVLGGFLGTALGGLRGGLAGTLLGAAAGLFAPDLMIYNLGLKHQQELRNSLPDVLDTLVIGVEAGLGFDAALAQVAHHGRGPMARECVRVLQEMQIGTARADALRALGDRTTVPELRTFVSAVVQAGELGVPIGSVLREHSREMRLRRRQRAEELAQKVPIKILFPVLLFIFPSLFVVILGPAVLEIMQIFRR</sequence>
<reference evidence="8" key="2">
    <citation type="submission" date="2020-09" db="EMBL/GenBank/DDBJ databases">
        <authorList>
            <person name="Sun Q."/>
            <person name="Ohkuma M."/>
        </authorList>
    </citation>
    <scope>NUCLEOTIDE SEQUENCE</scope>
    <source>
        <strain evidence="8">JCM 3091</strain>
    </source>
</reference>